<dbReference type="Gene3D" id="1.10.443.10">
    <property type="entry name" value="Intergrase catalytic core"/>
    <property type="match status" value="1"/>
</dbReference>
<sequence>MIQSIMRRRLPLGCVEDIDRHGNVRIYYRAKGAKKVRLRGTPWTPEFMVAYEAARSGAPKAAQAGTTVGTWRWLCTKYFGECADYKLLDPRTRHVRRLVLEATFKEPVAPGSPRFFRDMPLSKMTADAIEVLRDRKLAFPEAANARVKAIRQVFKFGVLKKHAQFNPARDVPYIRTGSSGYHTWTIDEVRQFEKYHPVGSKARLAFALLLFTGQRRADIVRFGKQHVKEERLSFTQHKGRNRKPKRLVLPLLPSLRALIDASPTGDLTFLVNEFGKPFSDAGFGNKFRAWCNEAGLRHCTAHGLRKAGAVIAANNGATSRQLMALFGWDSIRMAELYTRQADQRRLAENAMHLIEPDDLFANEGKLYPNKG</sequence>
<dbReference type="AlphaFoldDB" id="A0A2U3PS82"/>
<protein>
    <recommendedName>
        <fullName evidence="3">Tyr recombinase domain-containing protein</fullName>
    </recommendedName>
</protein>
<dbReference type="PROSITE" id="PS51898">
    <property type="entry name" value="TYR_RECOMBINASE"/>
    <property type="match status" value="1"/>
</dbReference>
<dbReference type="GO" id="GO:0003677">
    <property type="term" value="F:DNA binding"/>
    <property type="evidence" value="ECO:0007669"/>
    <property type="project" value="InterPro"/>
</dbReference>
<evidence type="ECO:0000313" key="4">
    <source>
        <dbReference type="EMBL" id="SPP92007.1"/>
    </source>
</evidence>
<dbReference type="SUPFAM" id="SSF56349">
    <property type="entry name" value="DNA breaking-rejoining enzymes"/>
    <property type="match status" value="1"/>
</dbReference>
<organism evidence="4 5">
    <name type="scientific">Bradyrhizobium vignae</name>
    <dbReference type="NCBI Taxonomy" id="1549949"/>
    <lineage>
        <taxon>Bacteria</taxon>
        <taxon>Pseudomonadati</taxon>
        <taxon>Pseudomonadota</taxon>
        <taxon>Alphaproteobacteria</taxon>
        <taxon>Hyphomicrobiales</taxon>
        <taxon>Nitrobacteraceae</taxon>
        <taxon>Bradyrhizobium</taxon>
    </lineage>
</organism>
<keyword evidence="1" id="KW-0229">DNA integration</keyword>
<dbReference type="InterPro" id="IPR011010">
    <property type="entry name" value="DNA_brk_join_enz"/>
</dbReference>
<dbReference type="PANTHER" id="PTHR30349">
    <property type="entry name" value="PHAGE INTEGRASE-RELATED"/>
    <property type="match status" value="1"/>
</dbReference>
<dbReference type="EMBL" id="LS398110">
    <property type="protein sequence ID" value="SPP92007.1"/>
    <property type="molecule type" value="Genomic_DNA"/>
</dbReference>
<evidence type="ECO:0000259" key="3">
    <source>
        <dbReference type="PROSITE" id="PS51898"/>
    </source>
</evidence>
<accession>A0A2U3PS82</accession>
<evidence type="ECO:0000313" key="5">
    <source>
        <dbReference type="Proteomes" id="UP000246085"/>
    </source>
</evidence>
<keyword evidence="2" id="KW-0233">DNA recombination</keyword>
<evidence type="ECO:0000256" key="1">
    <source>
        <dbReference type="ARBA" id="ARBA00022908"/>
    </source>
</evidence>
<dbReference type="InterPro" id="IPR050090">
    <property type="entry name" value="Tyrosine_recombinase_XerCD"/>
</dbReference>
<feature type="domain" description="Tyr recombinase" evidence="3">
    <location>
        <begin position="179"/>
        <end position="351"/>
    </location>
</feature>
<dbReference type="GO" id="GO:0015074">
    <property type="term" value="P:DNA integration"/>
    <property type="evidence" value="ECO:0007669"/>
    <property type="project" value="UniProtKB-KW"/>
</dbReference>
<dbReference type="Proteomes" id="UP000246085">
    <property type="component" value="Chromosome BRAD3257"/>
</dbReference>
<dbReference type="InterPro" id="IPR013762">
    <property type="entry name" value="Integrase-like_cat_sf"/>
</dbReference>
<dbReference type="KEGG" id="bvz:BRAD3257_0853"/>
<reference evidence="4 5" key="1">
    <citation type="submission" date="2018-03" db="EMBL/GenBank/DDBJ databases">
        <authorList>
            <person name="Gully D."/>
        </authorList>
    </citation>
    <scope>NUCLEOTIDE SEQUENCE [LARGE SCALE GENOMIC DNA]</scope>
    <source>
        <strain evidence="4">ORS3257</strain>
    </source>
</reference>
<gene>
    <name evidence="4" type="ORF">BRAD3257_0853</name>
</gene>
<dbReference type="GO" id="GO:0006310">
    <property type="term" value="P:DNA recombination"/>
    <property type="evidence" value="ECO:0007669"/>
    <property type="project" value="UniProtKB-KW"/>
</dbReference>
<name>A0A2U3PS82_9BRAD</name>
<dbReference type="Pfam" id="PF00589">
    <property type="entry name" value="Phage_integrase"/>
    <property type="match status" value="1"/>
</dbReference>
<proteinExistence type="predicted"/>
<evidence type="ECO:0000256" key="2">
    <source>
        <dbReference type="ARBA" id="ARBA00023172"/>
    </source>
</evidence>
<dbReference type="InterPro" id="IPR002104">
    <property type="entry name" value="Integrase_catalytic"/>
</dbReference>